<dbReference type="SMART" id="SM00135">
    <property type="entry name" value="LY"/>
    <property type="match status" value="3"/>
</dbReference>
<dbReference type="Pfam" id="PF14670">
    <property type="entry name" value="FXa_inhibition"/>
    <property type="match status" value="1"/>
</dbReference>
<feature type="compositionally biased region" description="Acidic residues" evidence="2">
    <location>
        <begin position="601"/>
        <end position="613"/>
    </location>
</feature>
<feature type="compositionally biased region" description="Acidic residues" evidence="2">
    <location>
        <begin position="472"/>
        <end position="487"/>
    </location>
</feature>
<evidence type="ECO:0000256" key="1">
    <source>
        <dbReference type="PROSITE-ProRule" id="PRU00461"/>
    </source>
</evidence>
<evidence type="ECO:0000313" key="4">
    <source>
        <dbReference type="Proteomes" id="UP000694865"/>
    </source>
</evidence>
<evidence type="ECO:0000256" key="3">
    <source>
        <dbReference type="SAM" id="SignalP"/>
    </source>
</evidence>
<dbReference type="SUPFAM" id="SSF63825">
    <property type="entry name" value="YWTD domain"/>
    <property type="match status" value="1"/>
</dbReference>
<feature type="signal peptide" evidence="3">
    <location>
        <begin position="1"/>
        <end position="24"/>
    </location>
</feature>
<feature type="repeat" description="LDL-receptor class B" evidence="1">
    <location>
        <begin position="174"/>
        <end position="220"/>
    </location>
</feature>
<feature type="region of interest" description="Disordered" evidence="2">
    <location>
        <begin position="518"/>
        <end position="558"/>
    </location>
</feature>
<dbReference type="PROSITE" id="PS51120">
    <property type="entry name" value="LDLRB"/>
    <property type="match status" value="2"/>
</dbReference>
<dbReference type="Proteomes" id="UP000694865">
    <property type="component" value="Unplaced"/>
</dbReference>
<name>A0ABM0MJS2_SACKO</name>
<feature type="compositionally biased region" description="Acidic residues" evidence="2">
    <location>
        <begin position="582"/>
        <end position="593"/>
    </location>
</feature>
<proteinExistence type="predicted"/>
<feature type="region of interest" description="Disordered" evidence="2">
    <location>
        <begin position="575"/>
        <end position="622"/>
    </location>
</feature>
<dbReference type="PANTHER" id="PTHR46513">
    <property type="entry name" value="VITELLOGENIN RECEPTOR-LIKE PROTEIN-RELATED-RELATED"/>
    <property type="match status" value="1"/>
</dbReference>
<gene>
    <name evidence="5" type="primary">LOC102800520</name>
</gene>
<accession>A0ABM0MJS2</accession>
<dbReference type="SUPFAM" id="SSF57196">
    <property type="entry name" value="EGF/Laminin"/>
    <property type="match status" value="1"/>
</dbReference>
<keyword evidence="3" id="KW-0732">Signal</keyword>
<feature type="region of interest" description="Disordered" evidence="2">
    <location>
        <begin position="453"/>
        <end position="487"/>
    </location>
</feature>
<dbReference type="GeneID" id="102800520"/>
<organism evidence="4 5">
    <name type="scientific">Saccoglossus kowalevskii</name>
    <name type="common">Acorn worm</name>
    <dbReference type="NCBI Taxonomy" id="10224"/>
    <lineage>
        <taxon>Eukaryota</taxon>
        <taxon>Metazoa</taxon>
        <taxon>Hemichordata</taxon>
        <taxon>Enteropneusta</taxon>
        <taxon>Harrimaniidae</taxon>
        <taxon>Saccoglossus</taxon>
    </lineage>
</organism>
<reference evidence="5" key="1">
    <citation type="submission" date="2025-08" db="UniProtKB">
        <authorList>
            <consortium name="RefSeq"/>
        </authorList>
    </citation>
    <scope>IDENTIFICATION</scope>
    <source>
        <tissue evidence="5">Testes</tissue>
    </source>
</reference>
<dbReference type="Gene3D" id="2.120.10.30">
    <property type="entry name" value="TolB, C-terminal domain"/>
    <property type="match status" value="1"/>
</dbReference>
<dbReference type="RefSeq" id="XP_006820263.1">
    <property type="nucleotide sequence ID" value="XM_006820200.1"/>
</dbReference>
<dbReference type="InterPro" id="IPR000033">
    <property type="entry name" value="LDLR_classB_rpt"/>
</dbReference>
<evidence type="ECO:0000256" key="2">
    <source>
        <dbReference type="SAM" id="MobiDB-lite"/>
    </source>
</evidence>
<feature type="repeat" description="LDL-receptor class B" evidence="1">
    <location>
        <begin position="132"/>
        <end position="173"/>
    </location>
</feature>
<feature type="chain" id="PRO_5047473199" evidence="3">
    <location>
        <begin position="25"/>
        <end position="638"/>
    </location>
</feature>
<evidence type="ECO:0000313" key="5">
    <source>
        <dbReference type="RefSeq" id="XP_006820263.1"/>
    </source>
</evidence>
<keyword evidence="4" id="KW-1185">Reference proteome</keyword>
<protein>
    <submittedName>
        <fullName evidence="5">Low-density lipoprotein receptor-related protein 1-like</fullName>
    </submittedName>
</protein>
<dbReference type="InterPro" id="IPR011042">
    <property type="entry name" value="6-blade_b-propeller_TolB-like"/>
</dbReference>
<sequence length="638" mass="71689">MASETWHTSRLVCVFLHILTSIATQPLKSPSLIWTEYYDDEQSSSIRFVEGGPQSIHPTSLLANDTTILFSEERSQKVGLNFDVELSLIFWVDALRGEVSKMNISIEGAVTETIYKDTSSILKDVSVDWASRNIYWTDSGNRWIAISDYNGNYYNPIITDIRNPNCIVVNPVARYIYWSNIGDMPIIERAKLNGKDRETIVDGEKKHIKEIRGLTIDYNNNKLYWVDSSSQILWSSQLDGRSVLALHISDNYVSTVDLDIDQEFFMLCNYDPGRITLVKRSTPGEHSDIYTADTYLTSMVYLDQSRQKKLSSSCQQNNGGCDHLCLNEAGDSTCICGIGFTVSADGYTCNEWIEQTTVVTEPISMLSTHIETVANTTVIPIIYPIHMIAIIVTKTKSRRLPQNRPLPPSPVELKEDDTHIYEDLYGNGINIHDIRPPQTEVVVNVSPSEPPLVHYQPLSGVNVQGLGSTGDTDGDEDNDEGEDNDEYEHMDPITFAEGDQVPEDISDPVKQAELDHEGYLTPVNPDDSQNNDPNAVDEPAQYDHSSEDDNTNIPDDMSNISYEYMRGISGEQADAEVPLLCDSDDENKEDDGDIKDRYIVLDDDEDNSADESDTYQPGENAYTINQDNCDAEVFYFLE</sequence>
<dbReference type="Pfam" id="PF00058">
    <property type="entry name" value="Ldl_recept_b"/>
    <property type="match status" value="2"/>
</dbReference>
<dbReference type="InterPro" id="IPR050778">
    <property type="entry name" value="Cueball_EGF_LRP_Nidogen"/>
</dbReference>
<dbReference type="PANTHER" id="PTHR46513:SF13">
    <property type="entry name" value="EGF-LIKE DOMAIN-CONTAINING PROTEIN"/>
    <property type="match status" value="1"/>
</dbReference>